<evidence type="ECO:0000313" key="2">
    <source>
        <dbReference type="Proteomes" id="UP000054773"/>
    </source>
</evidence>
<dbReference type="OrthoDB" id="5634016at2"/>
<organism evidence="1 2">
    <name type="scientific">Legionella erythra</name>
    <dbReference type="NCBI Taxonomy" id="448"/>
    <lineage>
        <taxon>Bacteria</taxon>
        <taxon>Pseudomonadati</taxon>
        <taxon>Pseudomonadota</taxon>
        <taxon>Gammaproteobacteria</taxon>
        <taxon>Legionellales</taxon>
        <taxon>Legionellaceae</taxon>
        <taxon>Legionella</taxon>
    </lineage>
</organism>
<dbReference type="Proteomes" id="UP000054773">
    <property type="component" value="Unassembled WGS sequence"/>
</dbReference>
<dbReference type="RefSeq" id="WP_058527081.1">
    <property type="nucleotide sequence ID" value="NZ_CAAAHY010000007.1"/>
</dbReference>
<protein>
    <submittedName>
        <fullName evidence="1">Uncharacterized protein</fullName>
    </submittedName>
</protein>
<name>A0A0W0TLU3_LEGER</name>
<dbReference type="PATRIC" id="fig|448.7.peg.2036"/>
<reference evidence="1 2" key="1">
    <citation type="submission" date="2015-11" db="EMBL/GenBank/DDBJ databases">
        <title>Genomic analysis of 38 Legionella species identifies large and diverse effector repertoires.</title>
        <authorList>
            <person name="Burstein D."/>
            <person name="Amaro F."/>
            <person name="Zusman T."/>
            <person name="Lifshitz Z."/>
            <person name="Cohen O."/>
            <person name="Gilbert J.A."/>
            <person name="Pupko T."/>
            <person name="Shuman H.A."/>
            <person name="Segal G."/>
        </authorList>
    </citation>
    <scope>NUCLEOTIDE SEQUENCE [LARGE SCALE GENOMIC DNA]</scope>
    <source>
        <strain evidence="1 2">SE-32A-C8</strain>
    </source>
</reference>
<dbReference type="AlphaFoldDB" id="A0A0W0TLU3"/>
<proteinExistence type="predicted"/>
<comment type="caution">
    <text evidence="1">The sequence shown here is derived from an EMBL/GenBank/DDBJ whole genome shotgun (WGS) entry which is preliminary data.</text>
</comment>
<dbReference type="EMBL" id="LNYA01000030">
    <property type="protein sequence ID" value="KTC96149.1"/>
    <property type="molecule type" value="Genomic_DNA"/>
</dbReference>
<evidence type="ECO:0000313" key="1">
    <source>
        <dbReference type="EMBL" id="KTC96149.1"/>
    </source>
</evidence>
<gene>
    <name evidence="1" type="ORF">Lery_1941</name>
</gene>
<keyword evidence="2" id="KW-1185">Reference proteome</keyword>
<sequence>MKNQNDLNNLLSGDFEHLKSQVRSRIGFYDRGGFLAFIDSLQTHLHLHRFMSPDDLIKALSIIEGIEINTSTYRSMHELLTNQRYRLLEDIVPNAPTASVRMKCHYGDNFSSLLRRLHCSLLSQLELSLVHIDRQLPVSKLHYEQNMLDESQAFRDLENTSKAPHLPDKSTAVKDFFRRGVTLYGTIIYPSSSDINHDPAIIDAIEGFGQSSIGSEGTPANKIYQFGGQFLEAIMLNEFSHTTEFKSKQRGIQPGIVKGHINWTKEKGTIVAVVTLDVYTINQCDLRSKYAMQKYYAIGSDGISLLEVSDKELELVNKRCRDERLGVTENQVVPICTLSAKLAIPVDISTGRHYLKVTDFTVCFNTDELHSTREYDLNQAFENRGAYC</sequence>
<accession>A0A0W0TLU3</accession>